<dbReference type="EMBL" id="KQ983185">
    <property type="protein sequence ID" value="KYQ46845.1"/>
    <property type="molecule type" value="Genomic_DNA"/>
</dbReference>
<organism evidence="1 2">
    <name type="scientific">Mycetomoellerius zeteki</name>
    <dbReference type="NCBI Taxonomy" id="64791"/>
    <lineage>
        <taxon>Eukaryota</taxon>
        <taxon>Metazoa</taxon>
        <taxon>Ecdysozoa</taxon>
        <taxon>Arthropoda</taxon>
        <taxon>Hexapoda</taxon>
        <taxon>Insecta</taxon>
        <taxon>Pterygota</taxon>
        <taxon>Neoptera</taxon>
        <taxon>Endopterygota</taxon>
        <taxon>Hymenoptera</taxon>
        <taxon>Apocrita</taxon>
        <taxon>Aculeata</taxon>
        <taxon>Formicoidea</taxon>
        <taxon>Formicidae</taxon>
        <taxon>Myrmicinae</taxon>
        <taxon>Mycetomoellerius</taxon>
    </lineage>
</organism>
<proteinExistence type="predicted"/>
<dbReference type="AlphaFoldDB" id="A0A151WGB2"/>
<evidence type="ECO:0000313" key="2">
    <source>
        <dbReference type="Proteomes" id="UP000075809"/>
    </source>
</evidence>
<keyword evidence="2" id="KW-1185">Reference proteome</keyword>
<dbReference type="Proteomes" id="UP000075809">
    <property type="component" value="Unassembled WGS sequence"/>
</dbReference>
<sequence length="58" mass="6810">MTEINETLTNKVDPIIIDRSNRIDSIRLLLALMKWTARFMKRWHSKNGYGHGENPRNG</sequence>
<protein>
    <submittedName>
        <fullName evidence="1">Uncharacterized protein</fullName>
    </submittedName>
</protein>
<gene>
    <name evidence="1" type="ORF">ALC60_14136</name>
</gene>
<evidence type="ECO:0000313" key="1">
    <source>
        <dbReference type="EMBL" id="KYQ46845.1"/>
    </source>
</evidence>
<accession>A0A151WGB2</accession>
<name>A0A151WGB2_9HYME</name>
<reference evidence="1 2" key="1">
    <citation type="submission" date="2015-09" db="EMBL/GenBank/DDBJ databases">
        <title>Trachymyrmex zeteki WGS genome.</title>
        <authorList>
            <person name="Nygaard S."/>
            <person name="Hu H."/>
            <person name="Boomsma J."/>
            <person name="Zhang G."/>
        </authorList>
    </citation>
    <scope>NUCLEOTIDE SEQUENCE [LARGE SCALE GENOMIC DNA]</scope>
    <source>
        <strain evidence="1">Tzet28-1</strain>
        <tissue evidence="1">Whole body</tissue>
    </source>
</reference>